<dbReference type="SMART" id="SM00233">
    <property type="entry name" value="PH"/>
    <property type="match status" value="1"/>
</dbReference>
<keyword evidence="3" id="KW-1185">Reference proteome</keyword>
<name>A0A3Q3WBB1_MOLML</name>
<dbReference type="GO" id="GO:0043410">
    <property type="term" value="P:positive regulation of MAPK cascade"/>
    <property type="evidence" value="ECO:0007669"/>
    <property type="project" value="TreeGrafter"/>
</dbReference>
<dbReference type="InterPro" id="IPR011993">
    <property type="entry name" value="PH-like_dom_sf"/>
</dbReference>
<reference evidence="2" key="2">
    <citation type="submission" date="2025-09" db="UniProtKB">
        <authorList>
            <consortium name="Ensembl"/>
        </authorList>
    </citation>
    <scope>IDENTIFICATION</scope>
</reference>
<dbReference type="InterPro" id="IPR050996">
    <property type="entry name" value="Docking_Protein_DOK"/>
</dbReference>
<dbReference type="GO" id="GO:0005737">
    <property type="term" value="C:cytoplasm"/>
    <property type="evidence" value="ECO:0007669"/>
    <property type="project" value="TreeGrafter"/>
</dbReference>
<organism evidence="2 3">
    <name type="scientific">Mola mola</name>
    <name type="common">Ocean sunfish</name>
    <name type="synonym">Tetraodon mola</name>
    <dbReference type="NCBI Taxonomy" id="94237"/>
    <lineage>
        <taxon>Eukaryota</taxon>
        <taxon>Metazoa</taxon>
        <taxon>Chordata</taxon>
        <taxon>Craniata</taxon>
        <taxon>Vertebrata</taxon>
        <taxon>Euteleostomi</taxon>
        <taxon>Actinopterygii</taxon>
        <taxon>Neopterygii</taxon>
        <taxon>Teleostei</taxon>
        <taxon>Neoteleostei</taxon>
        <taxon>Acanthomorphata</taxon>
        <taxon>Eupercaria</taxon>
        <taxon>Tetraodontiformes</taxon>
        <taxon>Molidae</taxon>
        <taxon>Mola</taxon>
    </lineage>
</organism>
<dbReference type="STRING" id="94237.ENSMMOP00000011773"/>
<evidence type="ECO:0000313" key="3">
    <source>
        <dbReference type="Proteomes" id="UP000261620"/>
    </source>
</evidence>
<dbReference type="SUPFAM" id="SSF50729">
    <property type="entry name" value="PH domain-like"/>
    <property type="match status" value="1"/>
</dbReference>
<accession>A0A3Q3WBB1</accession>
<dbReference type="Ensembl" id="ENSMMOT00000011972.1">
    <property type="protein sequence ID" value="ENSMMOP00000011773.1"/>
    <property type="gene ID" value="ENSMMOG00000009044.1"/>
</dbReference>
<dbReference type="GO" id="GO:0007169">
    <property type="term" value="P:cell surface receptor protein tyrosine kinase signaling pathway"/>
    <property type="evidence" value="ECO:0007669"/>
    <property type="project" value="TreeGrafter"/>
</dbReference>
<protein>
    <recommendedName>
        <fullName evidence="1">PH domain-containing protein</fullName>
    </recommendedName>
</protein>
<feature type="domain" description="PH" evidence="1">
    <location>
        <begin position="5"/>
        <end position="117"/>
    </location>
</feature>
<sequence length="144" mass="16282">AGMDVIMEGLLYLQGKTWRKMWTVLYKPSSTGVGRLELYTVPDNHPVTEQWKTSWHKAQEKKVVRLSDCLSVSPAPKESCPPGCTAFYLNTMQCSYTLASSESQKWLNALCCLAFQVPHISPLVQLSPLCIRSCLIIWEMRAQT</sequence>
<dbReference type="Proteomes" id="UP000261620">
    <property type="component" value="Unplaced"/>
</dbReference>
<dbReference type="AlphaFoldDB" id="A0A3Q3WBB1"/>
<reference evidence="2" key="1">
    <citation type="submission" date="2025-08" db="UniProtKB">
        <authorList>
            <consortium name="Ensembl"/>
        </authorList>
    </citation>
    <scope>IDENTIFICATION</scope>
</reference>
<evidence type="ECO:0000259" key="1">
    <source>
        <dbReference type="SMART" id="SM00233"/>
    </source>
</evidence>
<dbReference type="Gene3D" id="2.30.29.30">
    <property type="entry name" value="Pleckstrin-homology domain (PH domain)/Phosphotyrosine-binding domain (PTB)"/>
    <property type="match status" value="1"/>
</dbReference>
<evidence type="ECO:0000313" key="2">
    <source>
        <dbReference type="Ensembl" id="ENSMMOP00000011773.1"/>
    </source>
</evidence>
<dbReference type="GO" id="GO:0007265">
    <property type="term" value="P:Ras protein signal transduction"/>
    <property type="evidence" value="ECO:0007669"/>
    <property type="project" value="TreeGrafter"/>
</dbReference>
<proteinExistence type="predicted"/>
<dbReference type="InterPro" id="IPR001849">
    <property type="entry name" value="PH_domain"/>
</dbReference>
<dbReference type="PANTHER" id="PTHR21258:SF58">
    <property type="entry name" value="DOCKING PROTEIN 3-LIKE"/>
    <property type="match status" value="1"/>
</dbReference>
<dbReference type="PANTHER" id="PTHR21258">
    <property type="entry name" value="DOCKING PROTEIN RELATED"/>
    <property type="match status" value="1"/>
</dbReference>
<dbReference type="OMA" id="DSDAMAM"/>